<dbReference type="GO" id="GO:0046872">
    <property type="term" value="F:metal ion binding"/>
    <property type="evidence" value="ECO:0007669"/>
    <property type="project" value="UniProtKB-KW"/>
</dbReference>
<dbReference type="PANTHER" id="PTHR11014:SF122">
    <property type="entry name" value="AMIDOHYDROLASE AMHX"/>
    <property type="match status" value="1"/>
</dbReference>
<evidence type="ECO:0000313" key="3">
    <source>
        <dbReference type="EMBL" id="ANX13975.1"/>
    </source>
</evidence>
<feature type="binding site" evidence="1">
    <location>
        <position position="132"/>
    </location>
    <ligand>
        <name>Mn(2+)</name>
        <dbReference type="ChEBI" id="CHEBI:29035"/>
        <label>2</label>
    </ligand>
</feature>
<dbReference type="KEGG" id="far:ABE41_018340"/>
<evidence type="ECO:0000259" key="2">
    <source>
        <dbReference type="Pfam" id="PF07687"/>
    </source>
</evidence>
<feature type="binding site" evidence="1">
    <location>
        <position position="97"/>
    </location>
    <ligand>
        <name>Mn(2+)</name>
        <dbReference type="ChEBI" id="CHEBI:29035"/>
        <label>2</label>
    </ligand>
</feature>
<dbReference type="Gene3D" id="3.40.630.10">
    <property type="entry name" value="Zn peptidases"/>
    <property type="match status" value="1"/>
</dbReference>
<dbReference type="NCBIfam" id="TIGR01891">
    <property type="entry name" value="amidohydrolases"/>
    <property type="match status" value="1"/>
</dbReference>
<dbReference type="AlphaFoldDB" id="A0A1B1Z968"/>
<proteinExistence type="predicted"/>
<dbReference type="RefSeq" id="WP_066293520.1">
    <property type="nucleotide sequence ID" value="NZ_CP016761.1"/>
</dbReference>
<dbReference type="Gene3D" id="3.30.70.360">
    <property type="match status" value="1"/>
</dbReference>
<dbReference type="OrthoDB" id="9776731at2"/>
<dbReference type="InterPro" id="IPR011650">
    <property type="entry name" value="Peptidase_M20_dimer"/>
</dbReference>
<gene>
    <name evidence="3" type="ORF">ABE41_018340</name>
</gene>
<dbReference type="Pfam" id="PF01546">
    <property type="entry name" value="Peptidase_M20"/>
    <property type="match status" value="1"/>
</dbReference>
<dbReference type="InterPro" id="IPR017439">
    <property type="entry name" value="Amidohydrolase"/>
</dbReference>
<dbReference type="Pfam" id="PF07687">
    <property type="entry name" value="M20_dimer"/>
    <property type="match status" value="1"/>
</dbReference>
<feature type="binding site" evidence="1">
    <location>
        <position position="156"/>
    </location>
    <ligand>
        <name>Mn(2+)</name>
        <dbReference type="ChEBI" id="CHEBI:29035"/>
        <label>2</label>
    </ligand>
</feature>
<organism evidence="3 4">
    <name type="scientific">Fictibacillus arsenicus</name>
    <dbReference type="NCBI Taxonomy" id="255247"/>
    <lineage>
        <taxon>Bacteria</taxon>
        <taxon>Bacillati</taxon>
        <taxon>Bacillota</taxon>
        <taxon>Bacilli</taxon>
        <taxon>Bacillales</taxon>
        <taxon>Fictibacillaceae</taxon>
        <taxon>Fictibacillus</taxon>
    </lineage>
</organism>
<reference evidence="3 4" key="1">
    <citation type="submission" date="2016-08" db="EMBL/GenBank/DDBJ databases">
        <title>Complete genome sequence of Fictibacillus arsenicus G25-54, a strain with toxicity to nematodes and a potential arsenic-resistance activity.</title>
        <authorList>
            <person name="Zheng Z."/>
        </authorList>
    </citation>
    <scope>NUCLEOTIDE SEQUENCE [LARGE SCALE GENOMIC DNA]</scope>
    <source>
        <strain evidence="3 4">G25-54</strain>
    </source>
</reference>
<dbReference type="GO" id="GO:0016787">
    <property type="term" value="F:hydrolase activity"/>
    <property type="evidence" value="ECO:0007669"/>
    <property type="project" value="UniProtKB-KW"/>
</dbReference>
<feature type="binding site" evidence="1">
    <location>
        <position position="95"/>
    </location>
    <ligand>
        <name>Mn(2+)</name>
        <dbReference type="ChEBI" id="CHEBI:29035"/>
        <label>2</label>
    </ligand>
</feature>
<name>A0A1B1Z968_9BACL</name>
<dbReference type="SUPFAM" id="SSF53187">
    <property type="entry name" value="Zn-dependent exopeptidases"/>
    <property type="match status" value="1"/>
</dbReference>
<sequence length="392" mass="42799">MKAIKRWTNHKSQLIFDIFNYLNTNPEVSWKEEKTKEFILKEAQKLDFEVETFENHCGVVLNWYGEENGRTIALRADMDALWQNVDGKWKANHSCGHDAHMTMTLAAAHCLKQLGFKPLSGNVKFIFQPAEETGKGALALIQNKAIDNVDYLLGIHVRPKIEMNMSQASPAIYHGAAALLKGTIKGVQAHGSRPNYGINVIDSLGSIISAVNAVKVDPTIPSSVKVTQVHAGGSNINIIPDEATFCIDVRSQTNKSMEELLRKVNSAVLYAGKANGAEVNLEISAQMAAANRSTEMEAIISSVITDILGTEALVPPPVTPGGEDFHFYTTEYPNLKATMIGLGTDLKPGLHHPTMTFNHDSIINGTALLAASIIKLFEHTGNKAVYDHLSIS</sequence>
<dbReference type="CDD" id="cd08018">
    <property type="entry name" value="M20_Acy1_amhX-like"/>
    <property type="match status" value="1"/>
</dbReference>
<feature type="domain" description="Peptidase M20 dimerisation" evidence="2">
    <location>
        <begin position="183"/>
        <end position="268"/>
    </location>
</feature>
<accession>A0A1B1Z968</accession>
<keyword evidence="4" id="KW-1185">Reference proteome</keyword>
<dbReference type="Proteomes" id="UP000077412">
    <property type="component" value="Chromosome"/>
</dbReference>
<dbReference type="PANTHER" id="PTHR11014">
    <property type="entry name" value="PEPTIDASE M20 FAMILY MEMBER"/>
    <property type="match status" value="1"/>
</dbReference>
<keyword evidence="1" id="KW-0464">Manganese</keyword>
<evidence type="ECO:0000256" key="1">
    <source>
        <dbReference type="PIRSR" id="PIRSR005962-1"/>
    </source>
</evidence>
<comment type="cofactor">
    <cofactor evidence="1">
        <name>Mn(2+)</name>
        <dbReference type="ChEBI" id="CHEBI:29035"/>
    </cofactor>
    <text evidence="1">The Mn(2+) ion enhances activity.</text>
</comment>
<dbReference type="SUPFAM" id="SSF55031">
    <property type="entry name" value="Bacterial exopeptidase dimerisation domain"/>
    <property type="match status" value="1"/>
</dbReference>
<dbReference type="EMBL" id="CP016761">
    <property type="protein sequence ID" value="ANX13975.1"/>
    <property type="molecule type" value="Genomic_DNA"/>
</dbReference>
<feature type="binding site" evidence="1">
    <location>
        <position position="351"/>
    </location>
    <ligand>
        <name>Mn(2+)</name>
        <dbReference type="ChEBI" id="CHEBI:29035"/>
        <label>2</label>
    </ligand>
</feature>
<evidence type="ECO:0000313" key="4">
    <source>
        <dbReference type="Proteomes" id="UP000077412"/>
    </source>
</evidence>
<keyword evidence="1" id="KW-0479">Metal-binding</keyword>
<keyword evidence="3" id="KW-0378">Hydrolase</keyword>
<dbReference type="STRING" id="255247.ABE41_018340"/>
<protein>
    <submittedName>
        <fullName evidence="3">Amidohydrolase</fullName>
    </submittedName>
</protein>
<dbReference type="InterPro" id="IPR002933">
    <property type="entry name" value="Peptidase_M20"/>
</dbReference>
<dbReference type="InterPro" id="IPR036264">
    <property type="entry name" value="Bact_exopeptidase_dim_dom"/>
</dbReference>
<dbReference type="InterPro" id="IPR037484">
    <property type="entry name" value="AmhX-like"/>
</dbReference>
<dbReference type="PIRSF" id="PIRSF005962">
    <property type="entry name" value="Pept_M20D_amidohydro"/>
    <property type="match status" value="1"/>
</dbReference>